<evidence type="ECO:0000313" key="3">
    <source>
        <dbReference type="Proteomes" id="UP000245288"/>
    </source>
</evidence>
<feature type="transmembrane region" description="Helical" evidence="1">
    <location>
        <begin position="36"/>
        <end position="53"/>
    </location>
</feature>
<gene>
    <name evidence="2" type="ORF">LG34_12275</name>
</gene>
<feature type="transmembrane region" description="Helical" evidence="1">
    <location>
        <begin position="65"/>
        <end position="88"/>
    </location>
</feature>
<keyword evidence="3" id="KW-1185">Reference proteome</keyword>
<name>A0A2V1JU86_EUBRA</name>
<dbReference type="Pfam" id="PF20122">
    <property type="entry name" value="DUF6512"/>
    <property type="match status" value="1"/>
</dbReference>
<dbReference type="EMBL" id="JRFU01000135">
    <property type="protein sequence ID" value="PWE86018.1"/>
    <property type="molecule type" value="Genomic_DNA"/>
</dbReference>
<evidence type="ECO:0000256" key="1">
    <source>
        <dbReference type="SAM" id="Phobius"/>
    </source>
</evidence>
<organism evidence="2 3">
    <name type="scientific">Eubacterium ramulus</name>
    <dbReference type="NCBI Taxonomy" id="39490"/>
    <lineage>
        <taxon>Bacteria</taxon>
        <taxon>Bacillati</taxon>
        <taxon>Bacillota</taxon>
        <taxon>Clostridia</taxon>
        <taxon>Eubacteriales</taxon>
        <taxon>Eubacteriaceae</taxon>
        <taxon>Eubacterium</taxon>
    </lineage>
</organism>
<comment type="caution">
    <text evidence="2">The sequence shown here is derived from an EMBL/GenBank/DDBJ whole genome shotgun (WGS) entry which is preliminary data.</text>
</comment>
<keyword evidence="1" id="KW-1133">Transmembrane helix</keyword>
<feature type="transmembrane region" description="Helical" evidence="1">
    <location>
        <begin position="124"/>
        <end position="146"/>
    </location>
</feature>
<proteinExistence type="predicted"/>
<feature type="transmembrane region" description="Helical" evidence="1">
    <location>
        <begin position="94"/>
        <end position="112"/>
    </location>
</feature>
<sequence>MGFFFVLILGTLLHFSFAWLREAPVAGLFSAVNESTWEHMKLLFFPSFLYFLWEYKKYGSSSKDLLTARTLGLFCGLAFIPVSFYTYTGVIGKGFFPVDIAIFAVSVFLTFYASTRFLAHPLKLTTFTAFLLLFALLAAFLTFTFFPPHIQLFLDPVDFTYGI</sequence>
<dbReference type="AlphaFoldDB" id="A0A2V1JU86"/>
<dbReference type="InterPro" id="IPR045407">
    <property type="entry name" value="DUF6512"/>
</dbReference>
<reference evidence="2 3" key="1">
    <citation type="submission" date="2014-09" db="EMBL/GenBank/DDBJ databases">
        <title>Butyrate-producing bacteria isolated from human gut.</title>
        <authorList>
            <person name="Zhang Q."/>
            <person name="Zhao L."/>
        </authorList>
    </citation>
    <scope>NUCLEOTIDE SEQUENCE [LARGE SCALE GENOMIC DNA]</scope>
    <source>
        <strain evidence="2 3">21</strain>
    </source>
</reference>
<keyword evidence="1" id="KW-0812">Transmembrane</keyword>
<keyword evidence="1" id="KW-0472">Membrane</keyword>
<protein>
    <submittedName>
        <fullName evidence="2">Uncharacterized protein</fullName>
    </submittedName>
</protein>
<evidence type="ECO:0000313" key="2">
    <source>
        <dbReference type="EMBL" id="PWE86018.1"/>
    </source>
</evidence>
<accession>A0A2V1JU86</accession>
<dbReference type="Proteomes" id="UP000245288">
    <property type="component" value="Unassembled WGS sequence"/>
</dbReference>